<sequence length="307" mass="35056">MKDAPQINKKIQKESAEAASYKRLFDTVKCLRDKDGCPWDIKQTPLSMRTDLAEETFEVIDAISEQDAEHAKEELGDVFLNAVMIAYMYEQEGCFTVADVLDAVTEKIIRRHPHVFKTSSGSTCVTKTPDTPEEVLVQWDSIKERIEGRKSENSILDQIPKGFPPLLKAYKMQKKAAKNGFDWDNSSSVLKKVKEELNEVLEAQKSVQETKAAFKEGDKPLTVASTPQADKAQLRLEEEIGDLLFSVVNYSRHLGVDPGIALSRTNEKFYKRFSFVEQKMKESNLEMNPSRFKEMDRFWDEAKTQDL</sequence>
<dbReference type="EC" id="3.6.1.9" evidence="2"/>
<name>A0A975F120_9SPIR</name>
<dbReference type="CDD" id="cd11528">
    <property type="entry name" value="NTP-PPase_MazG_Nterm"/>
    <property type="match status" value="1"/>
</dbReference>
<dbReference type="InterPro" id="IPR004518">
    <property type="entry name" value="MazG-like_dom"/>
</dbReference>
<gene>
    <name evidence="2" type="primary">mazG</name>
    <name evidence="2" type="ORF">HRI96_09390</name>
</gene>
<proteinExistence type="predicted"/>
<dbReference type="GO" id="GO:0006203">
    <property type="term" value="P:dGTP catabolic process"/>
    <property type="evidence" value="ECO:0007669"/>
    <property type="project" value="TreeGrafter"/>
</dbReference>
<dbReference type="GO" id="GO:0046076">
    <property type="term" value="P:dTTP catabolic process"/>
    <property type="evidence" value="ECO:0007669"/>
    <property type="project" value="TreeGrafter"/>
</dbReference>
<dbReference type="GO" id="GO:0046052">
    <property type="term" value="P:UTP catabolic process"/>
    <property type="evidence" value="ECO:0007669"/>
    <property type="project" value="TreeGrafter"/>
</dbReference>
<evidence type="ECO:0000313" key="2">
    <source>
        <dbReference type="EMBL" id="QTQ12393.1"/>
    </source>
</evidence>
<dbReference type="NCBIfam" id="NF007113">
    <property type="entry name" value="PRK09562.1"/>
    <property type="match status" value="1"/>
</dbReference>
<dbReference type="PANTHER" id="PTHR30522:SF0">
    <property type="entry name" value="NUCLEOSIDE TRIPHOSPHATE PYROPHOSPHOHYDROLASE"/>
    <property type="match status" value="1"/>
</dbReference>
<feature type="domain" description="NTP pyrophosphohydrolase MazG-like" evidence="1">
    <location>
        <begin position="187"/>
        <end position="272"/>
    </location>
</feature>
<dbReference type="NCBIfam" id="TIGR00444">
    <property type="entry name" value="mazG"/>
    <property type="match status" value="1"/>
</dbReference>
<keyword evidence="2" id="KW-0378">Hydrolase</keyword>
<dbReference type="Gene3D" id="1.10.287.1080">
    <property type="entry name" value="MazG-like"/>
    <property type="match status" value="2"/>
</dbReference>
<evidence type="ECO:0000313" key="3">
    <source>
        <dbReference type="Proteomes" id="UP000671995"/>
    </source>
</evidence>
<reference evidence="2" key="2">
    <citation type="journal article" date="2021" name="Microbiol. Resour. Announc.">
        <title>Complete Genome Sequences of Three Human Oral Treponema parvum Isolates.</title>
        <authorList>
            <person name="Zeng H."/>
            <person name="Watt R.M."/>
        </authorList>
    </citation>
    <scope>NUCLEOTIDE SEQUENCE</scope>
    <source>
        <strain evidence="2">ATCC 700773</strain>
    </source>
</reference>
<dbReference type="Pfam" id="PF03819">
    <property type="entry name" value="MazG"/>
    <property type="match status" value="2"/>
</dbReference>
<dbReference type="Proteomes" id="UP000671995">
    <property type="component" value="Chromosome"/>
</dbReference>
<evidence type="ECO:0000259" key="1">
    <source>
        <dbReference type="Pfam" id="PF03819"/>
    </source>
</evidence>
<dbReference type="GO" id="GO:0046061">
    <property type="term" value="P:dATP catabolic process"/>
    <property type="evidence" value="ECO:0007669"/>
    <property type="project" value="TreeGrafter"/>
</dbReference>
<dbReference type="PANTHER" id="PTHR30522">
    <property type="entry name" value="NUCLEOSIDE TRIPHOSPHATE PYROPHOSPHOHYDROLASE"/>
    <property type="match status" value="1"/>
</dbReference>
<dbReference type="RefSeq" id="WP_210117108.1">
    <property type="nucleotide sequence ID" value="NZ_CP054257.1"/>
</dbReference>
<dbReference type="GO" id="GO:0046081">
    <property type="term" value="P:dUTP catabolic process"/>
    <property type="evidence" value="ECO:0007669"/>
    <property type="project" value="TreeGrafter"/>
</dbReference>
<protein>
    <submittedName>
        <fullName evidence="2">Nucleoside triphosphate pyrophosphohydrolase</fullName>
        <ecNumber evidence="2">3.6.1.9</ecNumber>
    </submittedName>
</protein>
<dbReference type="AlphaFoldDB" id="A0A975F120"/>
<dbReference type="InterPro" id="IPR048011">
    <property type="entry name" value="NTP-PPase_MazG-like_C"/>
</dbReference>
<dbReference type="InterPro" id="IPR048015">
    <property type="entry name" value="NTP-PPase_MazG-like_N"/>
</dbReference>
<dbReference type="GO" id="GO:0047429">
    <property type="term" value="F:nucleoside triphosphate diphosphatase activity"/>
    <property type="evidence" value="ECO:0007669"/>
    <property type="project" value="UniProtKB-EC"/>
</dbReference>
<accession>A0A975F120</accession>
<dbReference type="InterPro" id="IPR011551">
    <property type="entry name" value="NTP_PyrPHydrolase_MazG"/>
</dbReference>
<organism evidence="2 3">
    <name type="scientific">Treponema parvum</name>
    <dbReference type="NCBI Taxonomy" id="138851"/>
    <lineage>
        <taxon>Bacteria</taxon>
        <taxon>Pseudomonadati</taxon>
        <taxon>Spirochaetota</taxon>
        <taxon>Spirochaetia</taxon>
        <taxon>Spirochaetales</taxon>
        <taxon>Treponemataceae</taxon>
        <taxon>Treponema</taxon>
    </lineage>
</organism>
<feature type="domain" description="NTP pyrophosphohydrolase MazG-like" evidence="1">
    <location>
        <begin position="43"/>
        <end position="116"/>
    </location>
</feature>
<dbReference type="CDD" id="cd11529">
    <property type="entry name" value="NTP-PPase_MazG_Cterm"/>
    <property type="match status" value="1"/>
</dbReference>
<reference evidence="2" key="1">
    <citation type="submission" date="2020-05" db="EMBL/GenBank/DDBJ databases">
        <authorList>
            <person name="Zeng H."/>
            <person name="Chan Y.K."/>
            <person name="Watt R.M."/>
        </authorList>
    </citation>
    <scope>NUCLEOTIDE SEQUENCE</scope>
    <source>
        <strain evidence="2">ATCC 700773</strain>
    </source>
</reference>
<dbReference type="SUPFAM" id="SSF101386">
    <property type="entry name" value="all-alpha NTP pyrophosphatases"/>
    <property type="match status" value="2"/>
</dbReference>
<dbReference type="GO" id="GO:0046047">
    <property type="term" value="P:TTP catabolic process"/>
    <property type="evidence" value="ECO:0007669"/>
    <property type="project" value="TreeGrafter"/>
</dbReference>
<dbReference type="EMBL" id="CP054257">
    <property type="protein sequence ID" value="QTQ12393.1"/>
    <property type="molecule type" value="Genomic_DNA"/>
</dbReference>